<gene>
    <name evidence="1" type="ORF">GCM10022407_04510</name>
</gene>
<dbReference type="CDD" id="cd16377">
    <property type="entry name" value="23S_rRNA_IVP_like"/>
    <property type="match status" value="1"/>
</dbReference>
<comment type="caution">
    <text evidence="1">The sequence shown here is derived from an EMBL/GenBank/DDBJ whole genome shotgun (WGS) entry which is preliminary data.</text>
</comment>
<dbReference type="EMBL" id="BAABDI010000002">
    <property type="protein sequence ID" value="GAA3960694.1"/>
    <property type="molecule type" value="Genomic_DNA"/>
</dbReference>
<dbReference type="Proteomes" id="UP001501556">
    <property type="component" value="Unassembled WGS sequence"/>
</dbReference>
<evidence type="ECO:0000313" key="1">
    <source>
        <dbReference type="EMBL" id="GAA3960694.1"/>
    </source>
</evidence>
<proteinExistence type="predicted"/>
<protein>
    <submittedName>
        <fullName evidence="1">Four helix bundle protein</fullName>
    </submittedName>
</protein>
<accession>A0ABP7P6Q5</accession>
<organism evidence="1 2">
    <name type="scientific">Hymenobacter antarcticus</name>
    <dbReference type="NCBI Taxonomy" id="486270"/>
    <lineage>
        <taxon>Bacteria</taxon>
        <taxon>Pseudomonadati</taxon>
        <taxon>Bacteroidota</taxon>
        <taxon>Cytophagia</taxon>
        <taxon>Cytophagales</taxon>
        <taxon>Hymenobacteraceae</taxon>
        <taxon>Hymenobacter</taxon>
    </lineage>
</organism>
<keyword evidence="2" id="KW-1185">Reference proteome</keyword>
<dbReference type="NCBIfam" id="TIGR02436">
    <property type="entry name" value="four helix bundle protein"/>
    <property type="match status" value="1"/>
</dbReference>
<dbReference type="PANTHER" id="PTHR38471:SF2">
    <property type="entry name" value="FOUR HELIX BUNDLE PROTEIN"/>
    <property type="match status" value="1"/>
</dbReference>
<sequence>MDKENKPYTNLEVWQLTRKLVAEVYAITQLFPKEELFGLTNQLRRAAVSVPSNIAEGCGRQTPRDTINFLFVTRGSLYEVETQVYVALDLSYVPPATAEALFLLVTSCKKLLNGFINHYRQRLT</sequence>
<dbReference type="SUPFAM" id="SSF158446">
    <property type="entry name" value="IVS-encoded protein-like"/>
    <property type="match status" value="1"/>
</dbReference>
<dbReference type="Pfam" id="PF05635">
    <property type="entry name" value="23S_rRNA_IVP"/>
    <property type="match status" value="1"/>
</dbReference>
<dbReference type="PANTHER" id="PTHR38471">
    <property type="entry name" value="FOUR HELIX BUNDLE PROTEIN"/>
    <property type="match status" value="1"/>
</dbReference>
<dbReference type="InterPro" id="IPR012657">
    <property type="entry name" value="23S_rRNA-intervening_sequence"/>
</dbReference>
<evidence type="ECO:0000313" key="2">
    <source>
        <dbReference type="Proteomes" id="UP001501556"/>
    </source>
</evidence>
<name>A0ABP7P6Q5_9BACT</name>
<dbReference type="InterPro" id="IPR036583">
    <property type="entry name" value="23S_rRNA_IVS_sf"/>
</dbReference>
<dbReference type="RefSeq" id="WP_345120535.1">
    <property type="nucleotide sequence ID" value="NZ_BAABDI010000002.1"/>
</dbReference>
<reference evidence="2" key="1">
    <citation type="journal article" date="2019" name="Int. J. Syst. Evol. Microbiol.">
        <title>The Global Catalogue of Microorganisms (GCM) 10K type strain sequencing project: providing services to taxonomists for standard genome sequencing and annotation.</title>
        <authorList>
            <consortium name="The Broad Institute Genomics Platform"/>
            <consortium name="The Broad Institute Genome Sequencing Center for Infectious Disease"/>
            <person name="Wu L."/>
            <person name="Ma J."/>
        </authorList>
    </citation>
    <scope>NUCLEOTIDE SEQUENCE [LARGE SCALE GENOMIC DNA]</scope>
    <source>
        <strain evidence="2">JCM 17217</strain>
    </source>
</reference>
<dbReference type="Gene3D" id="1.20.1440.60">
    <property type="entry name" value="23S rRNA-intervening sequence"/>
    <property type="match status" value="1"/>
</dbReference>